<feature type="transmembrane region" description="Helical" evidence="1">
    <location>
        <begin position="7"/>
        <end position="26"/>
    </location>
</feature>
<dbReference type="EMBL" id="LWQS01000072">
    <property type="protein sequence ID" value="OAN43876.1"/>
    <property type="molecule type" value="Genomic_DNA"/>
</dbReference>
<dbReference type="Proteomes" id="UP000078287">
    <property type="component" value="Unassembled WGS sequence"/>
</dbReference>
<feature type="transmembrane region" description="Helical" evidence="1">
    <location>
        <begin position="38"/>
        <end position="61"/>
    </location>
</feature>
<accession>A0A178M5P0</accession>
<feature type="transmembrane region" description="Helical" evidence="1">
    <location>
        <begin position="239"/>
        <end position="257"/>
    </location>
</feature>
<keyword evidence="3" id="KW-1185">Reference proteome</keyword>
<keyword evidence="1" id="KW-0812">Transmembrane</keyword>
<feature type="transmembrane region" description="Helical" evidence="1">
    <location>
        <begin position="119"/>
        <end position="147"/>
    </location>
</feature>
<name>A0A178M5P0_9CHLR</name>
<evidence type="ECO:0000256" key="1">
    <source>
        <dbReference type="SAM" id="Phobius"/>
    </source>
</evidence>
<proteinExistence type="predicted"/>
<organism evidence="2 3">
    <name type="scientific">Chloroflexus islandicus</name>
    <dbReference type="NCBI Taxonomy" id="1707952"/>
    <lineage>
        <taxon>Bacteria</taxon>
        <taxon>Bacillati</taxon>
        <taxon>Chloroflexota</taxon>
        <taxon>Chloroflexia</taxon>
        <taxon>Chloroflexales</taxon>
        <taxon>Chloroflexineae</taxon>
        <taxon>Chloroflexaceae</taxon>
        <taxon>Chloroflexus</taxon>
    </lineage>
</organism>
<feature type="transmembrane region" description="Helical" evidence="1">
    <location>
        <begin position="68"/>
        <end position="89"/>
    </location>
</feature>
<comment type="caution">
    <text evidence="2">The sequence shown here is derived from an EMBL/GenBank/DDBJ whole genome shotgun (WGS) entry which is preliminary data.</text>
</comment>
<dbReference type="AlphaFoldDB" id="A0A178M5P0"/>
<feature type="transmembrane region" description="Helical" evidence="1">
    <location>
        <begin position="210"/>
        <end position="227"/>
    </location>
</feature>
<feature type="transmembrane region" description="Helical" evidence="1">
    <location>
        <begin position="181"/>
        <end position="198"/>
    </location>
</feature>
<protein>
    <recommendedName>
        <fullName evidence="4">Glycosyltransferase RgtA/B/C/D-like domain-containing protein</fullName>
    </recommendedName>
</protein>
<keyword evidence="1" id="KW-0472">Membrane</keyword>
<keyword evidence="1" id="KW-1133">Transmembrane helix</keyword>
<gene>
    <name evidence="2" type="ORF">A6A03_17450</name>
</gene>
<sequence>MLQGQPLYVAPSYDFIPLIYTPLYYYLSAPVAIATGNIMVAMRVVSLLATLVAFVALYAIARAYGASAIASLLAVGLFAAAYPITGFWFDTAKSDTLSVALLLAAIALVVSLSQERLGIVGLASILLCFAFAAKQHAILFTPFFVFHLLLQRWYRMAAIFIISVMLLFIGFVGASNWLSEGWFWFYIFTVPSAAPWLIDQLDDILGQLWADYWPLLVMLGLALAWRIRSRSWQFSSRQLSFISLVAILAGVSLWSVIKLYAYLNHLIFIAAGLALLGAKVSDDVLLHDEPVSWGQRLIHTGAIGLVVIQFAVLGYDPRSQIPAPEWVDEGYALVEELRTVPEPIFVPVAPYLLAMAGRTTHFHGSSLGDLNVLVQQEPEAKAVYQPYIDQINAAIRATRTAVLPNARWFDTTFNAERGYVCTPLNDGRPLLPPLVGVDLHLTRLCVRE</sequence>
<reference evidence="2 3" key="1">
    <citation type="submission" date="2016-04" db="EMBL/GenBank/DDBJ databases">
        <title>Chloroflexus islandicus sp. nov., a thermophilic filamentous anoxygenic phototrophic bacterium from geyser Strokkur (Iceland).</title>
        <authorList>
            <person name="Gaisin V.A."/>
            <person name="Kalashnikov A.M."/>
            <person name="Sukhacheva M.V."/>
            <person name="Grouzdev D.S."/>
            <person name="Ivanov T.M."/>
            <person name="Kuznetsov B."/>
            <person name="Gorlenko V.M."/>
        </authorList>
    </citation>
    <scope>NUCLEOTIDE SEQUENCE [LARGE SCALE GENOMIC DNA]</scope>
    <source>
        <strain evidence="3">isl-2</strain>
    </source>
</reference>
<evidence type="ECO:0008006" key="4">
    <source>
        <dbReference type="Google" id="ProtNLM"/>
    </source>
</evidence>
<evidence type="ECO:0000313" key="3">
    <source>
        <dbReference type="Proteomes" id="UP000078287"/>
    </source>
</evidence>
<evidence type="ECO:0000313" key="2">
    <source>
        <dbReference type="EMBL" id="OAN43876.1"/>
    </source>
</evidence>
<feature type="transmembrane region" description="Helical" evidence="1">
    <location>
        <begin position="95"/>
        <end position="112"/>
    </location>
</feature>
<feature type="transmembrane region" description="Helical" evidence="1">
    <location>
        <begin position="153"/>
        <end position="174"/>
    </location>
</feature>